<gene>
    <name evidence="5" type="ORF">QTG54_006362</name>
</gene>
<organism evidence="5 6">
    <name type="scientific">Skeletonema marinoi</name>
    <dbReference type="NCBI Taxonomy" id="267567"/>
    <lineage>
        <taxon>Eukaryota</taxon>
        <taxon>Sar</taxon>
        <taxon>Stramenopiles</taxon>
        <taxon>Ochrophyta</taxon>
        <taxon>Bacillariophyta</taxon>
        <taxon>Coscinodiscophyceae</taxon>
        <taxon>Thalassiosirophycidae</taxon>
        <taxon>Thalassiosirales</taxon>
        <taxon>Skeletonemataceae</taxon>
        <taxon>Skeletonema</taxon>
        <taxon>Skeletonema marinoi-dohrnii complex</taxon>
    </lineage>
</organism>
<feature type="region of interest" description="Disordered" evidence="4">
    <location>
        <begin position="199"/>
        <end position="221"/>
    </location>
</feature>
<dbReference type="InterPro" id="IPR032675">
    <property type="entry name" value="LRR_dom_sf"/>
</dbReference>
<evidence type="ECO:0000313" key="5">
    <source>
        <dbReference type="EMBL" id="KAK1742765.1"/>
    </source>
</evidence>
<proteinExistence type="predicted"/>
<dbReference type="SMART" id="SM00368">
    <property type="entry name" value="LRR_RI"/>
    <property type="match status" value="2"/>
</dbReference>
<protein>
    <submittedName>
        <fullName evidence="5">Uncharacterized protein</fullName>
    </submittedName>
</protein>
<dbReference type="Pfam" id="PF13516">
    <property type="entry name" value="LRR_6"/>
    <property type="match status" value="3"/>
</dbReference>
<accession>A0AAD8YC08</accession>
<dbReference type="InterPro" id="IPR027038">
    <property type="entry name" value="RanGap"/>
</dbReference>
<dbReference type="Proteomes" id="UP001224775">
    <property type="component" value="Unassembled WGS sequence"/>
</dbReference>
<dbReference type="InterPro" id="IPR001611">
    <property type="entry name" value="Leu-rich_rpt"/>
</dbReference>
<evidence type="ECO:0000256" key="3">
    <source>
        <dbReference type="ARBA" id="ARBA00022737"/>
    </source>
</evidence>
<dbReference type="GO" id="GO:0005829">
    <property type="term" value="C:cytosol"/>
    <property type="evidence" value="ECO:0007669"/>
    <property type="project" value="TreeGrafter"/>
</dbReference>
<evidence type="ECO:0000256" key="1">
    <source>
        <dbReference type="ARBA" id="ARBA00022468"/>
    </source>
</evidence>
<evidence type="ECO:0000256" key="4">
    <source>
        <dbReference type="SAM" id="MobiDB-lite"/>
    </source>
</evidence>
<dbReference type="PANTHER" id="PTHR24113">
    <property type="entry name" value="RAN GTPASE-ACTIVATING PROTEIN 1"/>
    <property type="match status" value="1"/>
</dbReference>
<dbReference type="GO" id="GO:0031267">
    <property type="term" value="F:small GTPase binding"/>
    <property type="evidence" value="ECO:0007669"/>
    <property type="project" value="TreeGrafter"/>
</dbReference>
<keyword evidence="1" id="KW-0343">GTPase activation</keyword>
<name>A0AAD8YC08_9STRA</name>
<evidence type="ECO:0000313" key="6">
    <source>
        <dbReference type="Proteomes" id="UP001224775"/>
    </source>
</evidence>
<dbReference type="SUPFAM" id="SSF52047">
    <property type="entry name" value="RNI-like"/>
    <property type="match status" value="1"/>
</dbReference>
<reference evidence="5" key="1">
    <citation type="submission" date="2023-06" db="EMBL/GenBank/DDBJ databases">
        <title>Survivors Of The Sea: Transcriptome response of Skeletonema marinoi to long-term dormancy.</title>
        <authorList>
            <person name="Pinder M.I.M."/>
            <person name="Kourtchenko O."/>
            <person name="Robertson E.K."/>
            <person name="Larsson T."/>
            <person name="Maumus F."/>
            <person name="Osuna-Cruz C.M."/>
            <person name="Vancaester E."/>
            <person name="Stenow R."/>
            <person name="Vandepoele K."/>
            <person name="Ploug H."/>
            <person name="Bruchert V."/>
            <person name="Godhe A."/>
            <person name="Topel M."/>
        </authorList>
    </citation>
    <scope>NUCLEOTIDE SEQUENCE</scope>
    <source>
        <strain evidence="5">R05AC</strain>
    </source>
</reference>
<dbReference type="GO" id="GO:0005096">
    <property type="term" value="F:GTPase activator activity"/>
    <property type="evidence" value="ECO:0007669"/>
    <property type="project" value="UniProtKB-KW"/>
</dbReference>
<dbReference type="GO" id="GO:0005634">
    <property type="term" value="C:nucleus"/>
    <property type="evidence" value="ECO:0007669"/>
    <property type="project" value="TreeGrafter"/>
</dbReference>
<keyword evidence="2" id="KW-0433">Leucine-rich repeat</keyword>
<feature type="compositionally biased region" description="Polar residues" evidence="4">
    <location>
        <begin position="211"/>
        <end position="221"/>
    </location>
</feature>
<dbReference type="Gene3D" id="3.80.10.10">
    <property type="entry name" value="Ribonuclease Inhibitor"/>
    <property type="match status" value="1"/>
</dbReference>
<keyword evidence="6" id="KW-1185">Reference proteome</keyword>
<dbReference type="GO" id="GO:0006913">
    <property type="term" value="P:nucleocytoplasmic transport"/>
    <property type="evidence" value="ECO:0007669"/>
    <property type="project" value="TreeGrafter"/>
</dbReference>
<evidence type="ECO:0000256" key="2">
    <source>
        <dbReference type="ARBA" id="ARBA00022614"/>
    </source>
</evidence>
<sequence length="221" mass="24590">MKSLHLTGNDISADGSCSIIAIADCLATNPPLQELFLAGNKLNDDDAEFIAEGLRTNTNLKKIDLRDNAIGRLGCKALFKAIFNDENLNSVSSSNHTCDIIVTYYKIPCINTELFGGKSGVLLEKKFAMIAPPNDPDVNVHLFSEVPPELIHKVLKLAQKYPEKNVWKYMRHLLQGDELLESGAAHVEESSKKRNFLEKSSQWKSLKGSRQKQSSSFRSNL</sequence>
<comment type="caution">
    <text evidence="5">The sequence shown here is derived from an EMBL/GenBank/DDBJ whole genome shotgun (WGS) entry which is preliminary data.</text>
</comment>
<keyword evidence="3" id="KW-0677">Repeat</keyword>
<dbReference type="EMBL" id="JATAAI010000010">
    <property type="protein sequence ID" value="KAK1742765.1"/>
    <property type="molecule type" value="Genomic_DNA"/>
</dbReference>
<dbReference type="GO" id="GO:0048471">
    <property type="term" value="C:perinuclear region of cytoplasm"/>
    <property type="evidence" value="ECO:0007669"/>
    <property type="project" value="TreeGrafter"/>
</dbReference>
<dbReference type="PANTHER" id="PTHR24113:SF12">
    <property type="entry name" value="RAN GTPASE-ACTIVATING PROTEIN 1"/>
    <property type="match status" value="1"/>
</dbReference>
<dbReference type="AlphaFoldDB" id="A0AAD8YC08"/>